<organism evidence="1 2">
    <name type="scientific">Nocardia huaxiensis</name>
    <dbReference type="NCBI Taxonomy" id="2755382"/>
    <lineage>
        <taxon>Bacteria</taxon>
        <taxon>Bacillati</taxon>
        <taxon>Actinomycetota</taxon>
        <taxon>Actinomycetes</taxon>
        <taxon>Mycobacteriales</taxon>
        <taxon>Nocardiaceae</taxon>
        <taxon>Nocardia</taxon>
    </lineage>
</organism>
<evidence type="ECO:0000313" key="2">
    <source>
        <dbReference type="Proteomes" id="UP000515512"/>
    </source>
</evidence>
<dbReference type="RefSeq" id="WP_181578809.1">
    <property type="nucleotide sequence ID" value="NZ_CP059399.1"/>
</dbReference>
<dbReference type="Proteomes" id="UP000515512">
    <property type="component" value="Chromosome"/>
</dbReference>
<gene>
    <name evidence="1" type="ORF">H0264_19170</name>
</gene>
<reference evidence="1 2" key="1">
    <citation type="submission" date="2020-07" db="EMBL/GenBank/DDBJ databases">
        <authorList>
            <person name="Zhuang K."/>
            <person name="Ran Y."/>
        </authorList>
    </citation>
    <scope>NUCLEOTIDE SEQUENCE [LARGE SCALE GENOMIC DNA]</scope>
    <source>
        <strain evidence="1 2">WCH-YHL-001</strain>
    </source>
</reference>
<keyword evidence="2" id="KW-1185">Reference proteome</keyword>
<accession>A0A7D6V4Y2</accession>
<evidence type="ECO:0000313" key="1">
    <source>
        <dbReference type="EMBL" id="QLY27601.1"/>
    </source>
</evidence>
<sequence>MSTFETSSESEAFEYEPYDNSYDTANGIYCQFCGSTPAVDATFRKHRGLLVMYQSWKLPGAYCRDCGLATFRQFTGDTMVQGWWGFKSFFITPFTLMMNLGERSQVSKLPPPIPGASQLPMDPGKPLTRRWHLLGLVLPVLAVVSLITAIANDSSDSKSTRNSGYPTYPSYPSTYTAPVLPYVPSIPSVPATTAKEPVKGSCVRELSGVLDESNPDPKLEVVPCDDPGAQAEVLFRDSMSLGLSEFACDKYPETDMVYTWTVTGSALARIQSYTLCLKLF</sequence>
<proteinExistence type="predicted"/>
<dbReference type="AlphaFoldDB" id="A0A7D6V4Y2"/>
<protein>
    <submittedName>
        <fullName evidence="1">Uncharacterized protein</fullName>
    </submittedName>
</protein>
<dbReference type="EMBL" id="CP059399">
    <property type="protein sequence ID" value="QLY27601.1"/>
    <property type="molecule type" value="Genomic_DNA"/>
</dbReference>
<dbReference type="KEGG" id="nhu:H0264_19170"/>
<name>A0A7D6V4Y2_9NOCA</name>